<evidence type="ECO:0000313" key="2">
    <source>
        <dbReference type="EMBL" id="RPJ68454.1"/>
    </source>
</evidence>
<keyword evidence="1" id="KW-0812">Transmembrane</keyword>
<keyword evidence="1" id="KW-0472">Membrane</keyword>
<proteinExistence type="predicted"/>
<reference evidence="2 3" key="1">
    <citation type="submission" date="2018-11" db="EMBL/GenBank/DDBJ databases">
        <authorList>
            <person name="Ye M.-Q."/>
            <person name="Du Z.-J."/>
        </authorList>
    </citation>
    <scope>NUCLEOTIDE SEQUENCE [LARGE SCALE GENOMIC DNA]</scope>
    <source>
        <strain evidence="2 3">U0105</strain>
    </source>
</reference>
<dbReference type="Pfam" id="PF14316">
    <property type="entry name" value="DUF4381"/>
    <property type="match status" value="1"/>
</dbReference>
<name>A0A3N5ZB38_9ALTE</name>
<dbReference type="OrthoDB" id="283083at2"/>
<dbReference type="InterPro" id="IPR025489">
    <property type="entry name" value="DUF4381"/>
</dbReference>
<protein>
    <submittedName>
        <fullName evidence="2">DUF4381 domain-containing protein</fullName>
    </submittedName>
</protein>
<dbReference type="EMBL" id="RPOK01000001">
    <property type="protein sequence ID" value="RPJ68454.1"/>
    <property type="molecule type" value="Genomic_DNA"/>
</dbReference>
<comment type="caution">
    <text evidence="2">The sequence shown here is derived from an EMBL/GenBank/DDBJ whole genome shotgun (WGS) entry which is preliminary data.</text>
</comment>
<evidence type="ECO:0000256" key="1">
    <source>
        <dbReference type="SAM" id="Phobius"/>
    </source>
</evidence>
<keyword evidence="1" id="KW-1133">Transmembrane helix</keyword>
<accession>A0A3N5ZB38</accession>
<feature type="transmembrane region" description="Helical" evidence="1">
    <location>
        <begin position="23"/>
        <end position="47"/>
    </location>
</feature>
<evidence type="ECO:0000313" key="3">
    <source>
        <dbReference type="Proteomes" id="UP000275281"/>
    </source>
</evidence>
<gene>
    <name evidence="2" type="ORF">DRW07_03345</name>
</gene>
<sequence>MNPLAQLNDIATPTEVSIWPLAWGWWVLAVLVVLTVTIAVISLIRYVRRHRARKRALSALAELSPGDSGNAQACNALLKRVAMVYARSQGVTSLHGEQWADFLMDTLKPSKQSETVKSQLGELALAHYIAEESTLDAKQIAEYWLSHVNVKRVQAYSNKEKALV</sequence>
<dbReference type="RefSeq" id="WP_124026455.1">
    <property type="nucleotide sequence ID" value="NZ_JBHRSN010000005.1"/>
</dbReference>
<keyword evidence="3" id="KW-1185">Reference proteome</keyword>
<dbReference type="AlphaFoldDB" id="A0A3N5ZB38"/>
<organism evidence="2 3">
    <name type="scientific">Alteromonas sediminis</name>
    <dbReference type="NCBI Taxonomy" id="2259342"/>
    <lineage>
        <taxon>Bacteria</taxon>
        <taxon>Pseudomonadati</taxon>
        <taxon>Pseudomonadota</taxon>
        <taxon>Gammaproteobacteria</taxon>
        <taxon>Alteromonadales</taxon>
        <taxon>Alteromonadaceae</taxon>
        <taxon>Alteromonas/Salinimonas group</taxon>
        <taxon>Alteromonas</taxon>
    </lineage>
</organism>
<dbReference type="Proteomes" id="UP000275281">
    <property type="component" value="Unassembled WGS sequence"/>
</dbReference>